<keyword evidence="3" id="KW-1185">Reference proteome</keyword>
<dbReference type="InterPro" id="IPR000073">
    <property type="entry name" value="AB_hydrolase_1"/>
</dbReference>
<gene>
    <name evidence="2" type="ORF">SAMN05443544_1381</name>
</gene>
<accession>A0A1N6ER51</accession>
<feature type="domain" description="AB hydrolase-1" evidence="1">
    <location>
        <begin position="55"/>
        <end position="161"/>
    </location>
</feature>
<dbReference type="InterPro" id="IPR050266">
    <property type="entry name" value="AB_hydrolase_sf"/>
</dbReference>
<dbReference type="PRINTS" id="PR00111">
    <property type="entry name" value="ABHYDROLASE"/>
</dbReference>
<dbReference type="Gene3D" id="3.40.50.1820">
    <property type="entry name" value="alpha/beta hydrolase"/>
    <property type="match status" value="1"/>
</dbReference>
<dbReference type="PANTHER" id="PTHR43798">
    <property type="entry name" value="MONOACYLGLYCEROL LIPASE"/>
    <property type="match status" value="1"/>
</dbReference>
<evidence type="ECO:0000313" key="2">
    <source>
        <dbReference type="EMBL" id="SIN85457.1"/>
    </source>
</evidence>
<evidence type="ECO:0000259" key="1">
    <source>
        <dbReference type="Pfam" id="PF00561"/>
    </source>
</evidence>
<dbReference type="InterPro" id="IPR029058">
    <property type="entry name" value="AB_hydrolase_fold"/>
</dbReference>
<dbReference type="GO" id="GO:0016020">
    <property type="term" value="C:membrane"/>
    <property type="evidence" value="ECO:0007669"/>
    <property type="project" value="TreeGrafter"/>
</dbReference>
<protein>
    <submittedName>
        <fullName evidence="2">Pimeloyl-ACP methyl ester carboxylesterase</fullName>
    </submittedName>
</protein>
<dbReference type="SUPFAM" id="SSF53474">
    <property type="entry name" value="alpha/beta-Hydrolases"/>
    <property type="match status" value="1"/>
</dbReference>
<sequence>MRLGTFRTEQGRARFIAAYEAAMAELEMPDRVTDVSTSFGCVRSYTWHGDEPTAPPLVLLPGKTAGAPMWAENLPGFRKTGRTIIAFDALGDAGLSVQRVPLRTPADQALWLDEAITALGHDLVHTVGHSFGGATAATHAVRHPQRLVSLTLLEPVFTFGWPPLSLFGWAALTTLPVPQLWREHALASIGGVSPEEVDTAGPTGTLISVASETFVSRLPTPRPLTTAQMEILRMPVYVAIAESRSLAGGAPAATRAERRLPNATVEIWPDTTHSLPMQAREPLSVRLRSFWSMADATAPV</sequence>
<dbReference type="PANTHER" id="PTHR43798:SF33">
    <property type="entry name" value="HYDROLASE, PUTATIVE (AFU_ORTHOLOGUE AFUA_2G14860)-RELATED"/>
    <property type="match status" value="1"/>
</dbReference>
<dbReference type="Pfam" id="PF00561">
    <property type="entry name" value="Abhydrolase_1"/>
    <property type="match status" value="1"/>
</dbReference>
<name>A0A1N6ER51_9MICO</name>
<dbReference type="AlphaFoldDB" id="A0A1N6ER51"/>
<dbReference type="Proteomes" id="UP000184699">
    <property type="component" value="Unassembled WGS sequence"/>
</dbReference>
<evidence type="ECO:0000313" key="3">
    <source>
        <dbReference type="Proteomes" id="UP000184699"/>
    </source>
</evidence>
<dbReference type="EMBL" id="FSRJ01000002">
    <property type="protein sequence ID" value="SIN85457.1"/>
    <property type="molecule type" value="Genomic_DNA"/>
</dbReference>
<dbReference type="STRING" id="232089.SAMN05443544_1381"/>
<dbReference type="RefSeq" id="WP_200802699.1">
    <property type="nucleotide sequence ID" value="NZ_FSRJ01000002.1"/>
</dbReference>
<reference evidence="3" key="1">
    <citation type="submission" date="2016-11" db="EMBL/GenBank/DDBJ databases">
        <authorList>
            <person name="Varghese N."/>
            <person name="Submissions S."/>
        </authorList>
    </citation>
    <scope>NUCLEOTIDE SEQUENCE [LARGE SCALE GENOMIC DNA]</scope>
    <source>
        <strain evidence="3">DSM 8595</strain>
    </source>
</reference>
<dbReference type="GO" id="GO:0003824">
    <property type="term" value="F:catalytic activity"/>
    <property type="evidence" value="ECO:0007669"/>
    <property type="project" value="UniProtKB-ARBA"/>
</dbReference>
<organism evidence="2 3">
    <name type="scientific">Agromyces cerinus subsp. cerinus</name>
    <dbReference type="NCBI Taxonomy" id="232089"/>
    <lineage>
        <taxon>Bacteria</taxon>
        <taxon>Bacillati</taxon>
        <taxon>Actinomycetota</taxon>
        <taxon>Actinomycetes</taxon>
        <taxon>Micrococcales</taxon>
        <taxon>Microbacteriaceae</taxon>
        <taxon>Agromyces</taxon>
    </lineage>
</organism>
<proteinExistence type="predicted"/>